<proteinExistence type="predicted"/>
<dbReference type="RefSeq" id="WP_161699029.1">
    <property type="nucleotide sequence ID" value="NZ_JAAAMU010000006.1"/>
</dbReference>
<organism evidence="2 3">
    <name type="scientific">Paenibacillus sacheonensis</name>
    <dbReference type="NCBI Taxonomy" id="742054"/>
    <lineage>
        <taxon>Bacteria</taxon>
        <taxon>Bacillati</taxon>
        <taxon>Bacillota</taxon>
        <taxon>Bacilli</taxon>
        <taxon>Bacillales</taxon>
        <taxon>Paenibacillaceae</taxon>
        <taxon>Paenibacillus</taxon>
    </lineage>
</organism>
<accession>A0A7X4YRH3</accession>
<keyword evidence="1" id="KW-1133">Transmembrane helix</keyword>
<keyword evidence="1" id="KW-0472">Membrane</keyword>
<evidence type="ECO:0000313" key="3">
    <source>
        <dbReference type="Proteomes" id="UP000558113"/>
    </source>
</evidence>
<evidence type="ECO:0000256" key="1">
    <source>
        <dbReference type="SAM" id="Phobius"/>
    </source>
</evidence>
<feature type="transmembrane region" description="Helical" evidence="1">
    <location>
        <begin position="197"/>
        <end position="218"/>
    </location>
</feature>
<dbReference type="PANTHER" id="PTHR36833">
    <property type="entry name" value="SLR0610 PROTEIN-RELATED"/>
    <property type="match status" value="1"/>
</dbReference>
<reference evidence="2 3" key="1">
    <citation type="submission" date="2020-01" db="EMBL/GenBank/DDBJ databases">
        <title>Paenibacillus soybeanensis sp. nov. isolated from the nodules of soybean (Glycine max(L.) Merr).</title>
        <authorList>
            <person name="Wang H."/>
        </authorList>
    </citation>
    <scope>NUCLEOTIDE SEQUENCE [LARGE SCALE GENOMIC DNA]</scope>
    <source>
        <strain evidence="2 3">DSM 23054</strain>
    </source>
</reference>
<keyword evidence="1" id="KW-0812">Transmembrane</keyword>
<comment type="caution">
    <text evidence="2">The sequence shown here is derived from an EMBL/GenBank/DDBJ whole genome shotgun (WGS) entry which is preliminary data.</text>
</comment>
<dbReference type="OrthoDB" id="9788195at2"/>
<keyword evidence="3" id="KW-1185">Reference proteome</keyword>
<dbReference type="InterPro" id="IPR010390">
    <property type="entry name" value="ABC-2_transporter-like"/>
</dbReference>
<gene>
    <name evidence="2" type="ORF">GT003_14875</name>
</gene>
<feature type="transmembrane region" description="Helical" evidence="1">
    <location>
        <begin position="20"/>
        <end position="43"/>
    </location>
</feature>
<evidence type="ECO:0008006" key="4">
    <source>
        <dbReference type="Google" id="ProtNLM"/>
    </source>
</evidence>
<evidence type="ECO:0000313" key="2">
    <source>
        <dbReference type="EMBL" id="NBC70281.1"/>
    </source>
</evidence>
<dbReference type="Pfam" id="PF06182">
    <property type="entry name" value="ABC2_membrane_6"/>
    <property type="match status" value="1"/>
</dbReference>
<protein>
    <recommendedName>
        <fullName evidence="4">ABC transporter permease</fullName>
    </recommendedName>
</protein>
<dbReference type="PANTHER" id="PTHR36833:SF1">
    <property type="entry name" value="INTEGRAL MEMBRANE TRANSPORT PROTEIN"/>
    <property type="match status" value="1"/>
</dbReference>
<feature type="transmembrane region" description="Helical" evidence="1">
    <location>
        <begin position="230"/>
        <end position="250"/>
    </location>
</feature>
<name>A0A7X4YRH3_9BACL</name>
<feature type="transmembrane region" description="Helical" evidence="1">
    <location>
        <begin position="140"/>
        <end position="167"/>
    </location>
</feature>
<dbReference type="EMBL" id="JAAAMU010000006">
    <property type="protein sequence ID" value="NBC70281.1"/>
    <property type="molecule type" value="Genomic_DNA"/>
</dbReference>
<dbReference type="Proteomes" id="UP000558113">
    <property type="component" value="Unassembled WGS sequence"/>
</dbReference>
<dbReference type="AlphaFoldDB" id="A0A7X4YRH3"/>
<feature type="transmembrane region" description="Helical" evidence="1">
    <location>
        <begin position="110"/>
        <end position="128"/>
    </location>
</feature>
<sequence length="262" mass="29553">MKIYLRLQAANLRARAMYPLNFTLILVSVAFFGMTNIILTWVLTQKVPIIAGWNLYQIVFVMSLWRFSHGFFITFSQQIWNLEYLVREGVMDRFLVRPLNPMFQFFAMRIQIYGFGDLLAGIGGLVYAAPHIGHWNVQKLLLLVVVVLSGAVIEWALMTLLGVSAFWTLQSGGLMGLLDTLLDQFSRFPLSVYGRPVQIVLSFVLPISFMAFYPSYIFMDGMEGPPFSSVLVYASPAVAAGLAWLAYYVWRKGLNAYQGAGS</sequence>